<gene>
    <name evidence="2" type="ORF">MCHLO_10138</name>
</gene>
<feature type="compositionally biased region" description="Low complexity" evidence="1">
    <location>
        <begin position="1"/>
        <end position="14"/>
    </location>
</feature>
<organism evidence="2 3">
    <name type="scientific">Mycena chlorophos</name>
    <name type="common">Agaric fungus</name>
    <name type="synonym">Agaricus chlorophos</name>
    <dbReference type="NCBI Taxonomy" id="658473"/>
    <lineage>
        <taxon>Eukaryota</taxon>
        <taxon>Fungi</taxon>
        <taxon>Dikarya</taxon>
        <taxon>Basidiomycota</taxon>
        <taxon>Agaricomycotina</taxon>
        <taxon>Agaricomycetes</taxon>
        <taxon>Agaricomycetidae</taxon>
        <taxon>Agaricales</taxon>
        <taxon>Marasmiineae</taxon>
        <taxon>Mycenaceae</taxon>
        <taxon>Mycena</taxon>
    </lineage>
</organism>
<evidence type="ECO:0000256" key="1">
    <source>
        <dbReference type="SAM" id="MobiDB-lite"/>
    </source>
</evidence>
<accession>A0ABQ0LPZ5</accession>
<proteinExistence type="predicted"/>
<protein>
    <submittedName>
        <fullName evidence="2">Uncharacterized protein</fullName>
    </submittedName>
</protein>
<evidence type="ECO:0000313" key="2">
    <source>
        <dbReference type="EMBL" id="GAT53147.1"/>
    </source>
</evidence>
<dbReference type="Proteomes" id="UP000815677">
    <property type="component" value="Unassembled WGS sequence"/>
</dbReference>
<feature type="region of interest" description="Disordered" evidence="1">
    <location>
        <begin position="1"/>
        <end position="21"/>
    </location>
</feature>
<dbReference type="EMBL" id="DF848193">
    <property type="protein sequence ID" value="GAT53147.1"/>
    <property type="molecule type" value="Genomic_DNA"/>
</dbReference>
<keyword evidence="3" id="KW-1185">Reference proteome</keyword>
<reference evidence="2" key="1">
    <citation type="submission" date="2014-09" db="EMBL/GenBank/DDBJ databases">
        <title>Genome sequence of the luminous mushroom Mycena chlorophos for searching fungal bioluminescence genes.</title>
        <authorList>
            <person name="Tanaka Y."/>
            <person name="Kasuga D."/>
            <person name="Oba Y."/>
            <person name="Hase S."/>
            <person name="Sato K."/>
            <person name="Oba Y."/>
            <person name="Sakakibara Y."/>
        </authorList>
    </citation>
    <scope>NUCLEOTIDE SEQUENCE</scope>
</reference>
<sequence length="173" mass="19071">MSSPSRSSEPSSESAPITNADADIAVLSEALDKLAVDRDDEKPVADGPPPLQALSPCTDEECCCAWINSRLIQTPAKLLFVGESRNFSLPIAVAALRGSWDGLKASFYVGEDPSEAQWDILDWVPSIDTLDAEALRRRLFEAIIKAKKRAQENSENLPELRSCFVLHRRVEFV</sequence>
<name>A0ABQ0LPZ5_MYCCL</name>
<evidence type="ECO:0000313" key="3">
    <source>
        <dbReference type="Proteomes" id="UP000815677"/>
    </source>
</evidence>